<evidence type="ECO:0000256" key="2">
    <source>
        <dbReference type="ARBA" id="ARBA00004496"/>
    </source>
</evidence>
<dbReference type="NCBIfam" id="TIGR00563">
    <property type="entry name" value="rsmB"/>
    <property type="match status" value="1"/>
</dbReference>
<dbReference type="InterPro" id="IPR054728">
    <property type="entry name" value="RsmB-like_ferredoxin"/>
</dbReference>
<dbReference type="InterPro" id="IPR001678">
    <property type="entry name" value="MeTrfase_RsmB-F_NOP2_dom"/>
</dbReference>
<feature type="domain" description="SAM-dependent MTase RsmB/NOP-type" evidence="14">
    <location>
        <begin position="186"/>
        <end position="460"/>
    </location>
</feature>
<evidence type="ECO:0000256" key="7">
    <source>
        <dbReference type="ARBA" id="ARBA00022679"/>
    </source>
</evidence>
<evidence type="ECO:0000256" key="4">
    <source>
        <dbReference type="ARBA" id="ARBA00022490"/>
    </source>
</evidence>
<evidence type="ECO:0000256" key="13">
    <source>
        <dbReference type="PROSITE-ProRule" id="PRU01023"/>
    </source>
</evidence>
<dbReference type="Gene3D" id="3.30.70.1170">
    <property type="entry name" value="Sun protein, domain 3"/>
    <property type="match status" value="1"/>
</dbReference>
<dbReference type="PRINTS" id="PR02008">
    <property type="entry name" value="RCMTFAMILY"/>
</dbReference>
<evidence type="ECO:0000256" key="11">
    <source>
        <dbReference type="ARBA" id="ARBA00031088"/>
    </source>
</evidence>
<dbReference type="InterPro" id="IPR035926">
    <property type="entry name" value="NusB-like_sf"/>
</dbReference>
<evidence type="ECO:0000256" key="8">
    <source>
        <dbReference type="ARBA" id="ARBA00022691"/>
    </source>
</evidence>
<evidence type="ECO:0000256" key="3">
    <source>
        <dbReference type="ARBA" id="ARBA00012140"/>
    </source>
</evidence>
<comment type="caution">
    <text evidence="15">The sequence shown here is derived from an EMBL/GenBank/DDBJ whole genome shotgun (WGS) entry which is preliminary data.</text>
</comment>
<evidence type="ECO:0000256" key="6">
    <source>
        <dbReference type="ARBA" id="ARBA00022603"/>
    </source>
</evidence>
<dbReference type="SUPFAM" id="SSF48013">
    <property type="entry name" value="NusB-like"/>
    <property type="match status" value="1"/>
</dbReference>
<organism evidence="15 16">
    <name type="scientific">Leptolyngbya subtilissima DQ-A4</name>
    <dbReference type="NCBI Taxonomy" id="2933933"/>
    <lineage>
        <taxon>Bacteria</taxon>
        <taxon>Bacillati</taxon>
        <taxon>Cyanobacteriota</taxon>
        <taxon>Cyanophyceae</taxon>
        <taxon>Leptolyngbyales</taxon>
        <taxon>Leptolyngbyaceae</taxon>
        <taxon>Leptolyngbya group</taxon>
        <taxon>Leptolyngbya</taxon>
    </lineage>
</organism>
<feature type="active site" description="Nucleophile" evidence="13">
    <location>
        <position position="398"/>
    </location>
</feature>
<comment type="subcellular location">
    <subcellularLocation>
        <location evidence="2">Cytoplasm</location>
    </subcellularLocation>
</comment>
<dbReference type="GO" id="GO:0032259">
    <property type="term" value="P:methylation"/>
    <property type="evidence" value="ECO:0007669"/>
    <property type="project" value="UniProtKB-KW"/>
</dbReference>
<keyword evidence="4" id="KW-0963">Cytoplasm</keyword>
<dbReference type="GO" id="GO:0008168">
    <property type="term" value="F:methyltransferase activity"/>
    <property type="evidence" value="ECO:0007669"/>
    <property type="project" value="UniProtKB-KW"/>
</dbReference>
<sequence length="460" mass="49488">MTTRAAAPSGARQLALNVLLQVQAGAYADVALHRTLGQAKLSESDSPGERSAERAFATELVYGIVRRQRTLDALIDQLGSRPADKQPPVLRLVLHLGLYQLRYLTAVPNSAAVNTSVDLAKANGLGKLSGVVNGLLRQYLRQSEGGTDPLALPDDSAIALGICHSYPDWLIALWLDQLGAEETDQLCQWFNQVPSIDLRVNRQQATVEAVKTAFAAADIAVEPIPGVPWGLRLVNHQGALTNLPGYEAGWWSVQDASAQLVGLLLDPQPGETVLDVCAAPGGKATQMAEIVGEGGKVWACDRAPSRLKKITANATRLSLTNLHTHAGDSTDLAQFHGQADRVLVDAPCSGLGTLHRHADARWRQNSDSIATLAELQSALLSEAAYCVKPGGTLVYATCTLHPAENEAVIESFCRAYPTWQVQPPAPDFGDELEVASAGWVRVWPHRQNMDGFFMVKLQQA</sequence>
<feature type="binding site" evidence="13">
    <location>
        <position position="345"/>
    </location>
    <ligand>
        <name>S-adenosyl-L-methionine</name>
        <dbReference type="ChEBI" id="CHEBI:59789"/>
    </ligand>
</feature>
<dbReference type="CDD" id="cd02440">
    <property type="entry name" value="AdoMet_MTases"/>
    <property type="match status" value="1"/>
</dbReference>
<reference evidence="15 16" key="1">
    <citation type="submission" date="2022-04" db="EMBL/GenBank/DDBJ databases">
        <title>Positive selection, recombination, and allopatry shape intraspecific diversity of widespread and dominant cyanobacteria.</title>
        <authorList>
            <person name="Wei J."/>
            <person name="Shu W."/>
            <person name="Hu C."/>
        </authorList>
    </citation>
    <scope>NUCLEOTIDE SEQUENCE [LARGE SCALE GENOMIC DNA]</scope>
    <source>
        <strain evidence="15 16">DQ-A4</strain>
    </source>
</reference>
<dbReference type="Pfam" id="PF01029">
    <property type="entry name" value="NusB"/>
    <property type="match status" value="1"/>
</dbReference>
<gene>
    <name evidence="15" type="ORF">NC992_01420</name>
</gene>
<dbReference type="InterPro" id="IPR023267">
    <property type="entry name" value="RCMT"/>
</dbReference>
<dbReference type="InterPro" id="IPR004573">
    <property type="entry name" value="rRNA_ssu_MeTfrase_B"/>
</dbReference>
<protein>
    <recommendedName>
        <fullName evidence="3">16S rRNA (cytosine(967)-C(5))-methyltransferase</fullName>
        <ecNumber evidence="3">2.1.1.176</ecNumber>
    </recommendedName>
    <alternativeName>
        <fullName evidence="10">16S rRNA m5C967 methyltransferase</fullName>
    </alternativeName>
    <alternativeName>
        <fullName evidence="11">rRNA (cytosine-C(5)-)-methyltransferase RsmB</fullName>
    </alternativeName>
</protein>
<feature type="binding site" evidence="13">
    <location>
        <begin position="277"/>
        <end position="283"/>
    </location>
    <ligand>
        <name>S-adenosyl-L-methionine</name>
        <dbReference type="ChEBI" id="CHEBI:59789"/>
    </ligand>
</feature>
<dbReference type="PANTHER" id="PTHR22807">
    <property type="entry name" value="NOP2 YEAST -RELATED NOL1/NOP2/FMU SUN DOMAIN-CONTAINING"/>
    <property type="match status" value="1"/>
</dbReference>
<evidence type="ECO:0000259" key="14">
    <source>
        <dbReference type="PROSITE" id="PS51686"/>
    </source>
</evidence>
<comment type="function">
    <text evidence="1">Specifically methylates the cytosine at position 967 (m5C967) of 16S rRNA.</text>
</comment>
<evidence type="ECO:0000256" key="1">
    <source>
        <dbReference type="ARBA" id="ARBA00002724"/>
    </source>
</evidence>
<dbReference type="Gene3D" id="1.10.940.10">
    <property type="entry name" value="NusB-like"/>
    <property type="match status" value="1"/>
</dbReference>
<evidence type="ECO:0000313" key="16">
    <source>
        <dbReference type="Proteomes" id="UP001482513"/>
    </source>
</evidence>
<comment type="similarity">
    <text evidence="13">Belongs to the class I-like SAM-binding methyltransferase superfamily. RsmB/NOP family.</text>
</comment>
<dbReference type="EC" id="2.1.1.176" evidence="3"/>
<keyword evidence="7 13" id="KW-0808">Transferase</keyword>
<evidence type="ECO:0000256" key="10">
    <source>
        <dbReference type="ARBA" id="ARBA00030399"/>
    </source>
</evidence>
<keyword evidence="5" id="KW-0698">rRNA processing</keyword>
<keyword evidence="8 13" id="KW-0949">S-adenosyl-L-methionine</keyword>
<dbReference type="EMBL" id="JAMPKX010000001">
    <property type="protein sequence ID" value="MEP0945520.1"/>
    <property type="molecule type" value="Genomic_DNA"/>
</dbReference>
<dbReference type="Pfam" id="PF22458">
    <property type="entry name" value="RsmF-B_ferredox"/>
    <property type="match status" value="1"/>
</dbReference>
<proteinExistence type="inferred from homology"/>
<dbReference type="PANTHER" id="PTHR22807:SF53">
    <property type="entry name" value="RIBOSOMAL RNA SMALL SUBUNIT METHYLTRANSFERASE B-RELATED"/>
    <property type="match status" value="1"/>
</dbReference>
<feature type="binding site" evidence="13">
    <location>
        <position position="301"/>
    </location>
    <ligand>
        <name>S-adenosyl-L-methionine</name>
        <dbReference type="ChEBI" id="CHEBI:59789"/>
    </ligand>
</feature>
<evidence type="ECO:0000256" key="9">
    <source>
        <dbReference type="ARBA" id="ARBA00022884"/>
    </source>
</evidence>
<dbReference type="PROSITE" id="PS51686">
    <property type="entry name" value="SAM_MT_RSMB_NOP"/>
    <property type="match status" value="1"/>
</dbReference>
<evidence type="ECO:0000256" key="5">
    <source>
        <dbReference type="ARBA" id="ARBA00022552"/>
    </source>
</evidence>
<dbReference type="Pfam" id="PF01189">
    <property type="entry name" value="Methyltr_RsmB-F"/>
    <property type="match status" value="1"/>
</dbReference>
<evidence type="ECO:0000256" key="12">
    <source>
        <dbReference type="ARBA" id="ARBA00047283"/>
    </source>
</evidence>
<keyword evidence="9 13" id="KW-0694">RNA-binding</keyword>
<feature type="binding site" evidence="13">
    <location>
        <position position="328"/>
    </location>
    <ligand>
        <name>S-adenosyl-L-methionine</name>
        <dbReference type="ChEBI" id="CHEBI:59789"/>
    </ligand>
</feature>
<comment type="catalytic activity">
    <reaction evidence="12">
        <text>cytidine(967) in 16S rRNA + S-adenosyl-L-methionine = 5-methylcytidine(967) in 16S rRNA + S-adenosyl-L-homocysteine + H(+)</text>
        <dbReference type="Rhea" id="RHEA:42748"/>
        <dbReference type="Rhea" id="RHEA-COMP:10219"/>
        <dbReference type="Rhea" id="RHEA-COMP:10220"/>
        <dbReference type="ChEBI" id="CHEBI:15378"/>
        <dbReference type="ChEBI" id="CHEBI:57856"/>
        <dbReference type="ChEBI" id="CHEBI:59789"/>
        <dbReference type="ChEBI" id="CHEBI:74483"/>
        <dbReference type="ChEBI" id="CHEBI:82748"/>
        <dbReference type="EC" id="2.1.1.176"/>
    </reaction>
</comment>
<dbReference type="InterPro" id="IPR049560">
    <property type="entry name" value="MeTrfase_RsmB-F_NOP2_cat"/>
</dbReference>
<dbReference type="Proteomes" id="UP001482513">
    <property type="component" value="Unassembled WGS sequence"/>
</dbReference>
<evidence type="ECO:0000313" key="15">
    <source>
        <dbReference type="EMBL" id="MEP0945520.1"/>
    </source>
</evidence>
<dbReference type="NCBIfam" id="NF011494">
    <property type="entry name" value="PRK14902.1"/>
    <property type="match status" value="1"/>
</dbReference>
<keyword evidence="16" id="KW-1185">Reference proteome</keyword>
<dbReference type="SUPFAM" id="SSF53335">
    <property type="entry name" value="S-adenosyl-L-methionine-dependent methyltransferases"/>
    <property type="match status" value="1"/>
</dbReference>
<dbReference type="InterPro" id="IPR006027">
    <property type="entry name" value="NusB_RsmB_TIM44"/>
</dbReference>
<dbReference type="NCBIfam" id="NF011493">
    <property type="entry name" value="PRK14901.1"/>
    <property type="match status" value="1"/>
</dbReference>
<name>A0ABV0JYC0_9CYAN</name>
<dbReference type="RefSeq" id="WP_190698407.1">
    <property type="nucleotide sequence ID" value="NZ_JAMPKX010000001.1"/>
</dbReference>
<dbReference type="InterPro" id="IPR029063">
    <property type="entry name" value="SAM-dependent_MTases_sf"/>
</dbReference>
<keyword evidence="6 13" id="KW-0489">Methyltransferase</keyword>
<accession>A0ABV0JYC0</accession>
<dbReference type="Gene3D" id="3.40.50.150">
    <property type="entry name" value="Vaccinia Virus protein VP39"/>
    <property type="match status" value="1"/>
</dbReference>